<name>A0A2T3JLF5_9GAMM</name>
<sequence length="252" mass="28304">MADWIPAEVVTNRHWNNDLFSLTLRANIEPFKAGQFTKLGLEIDGKMIQRAYSFVNPPSEALVEIYATRVADGLLSPRLHALQAGDTVYVSARANGYFTLNEVPESEHLWMLATGTAIGPYLSILLNSDTSANSVWKRYRKVVLIHAVRFASDLSYQAEINTLKERHPDQFIVQPFVSREPAMLSLPGRIPQAIADGMLERHVGLPLNPTTSQIMLCGNPEMVKDTKAALEAKGFEKNLRRKPGQITMEHYW</sequence>
<dbReference type="PANTHER" id="PTHR47878:SF1">
    <property type="entry name" value="FLAVODOXIN_FERREDOXIN--NADP REDUCTASE"/>
    <property type="match status" value="1"/>
</dbReference>
<dbReference type="GO" id="GO:0004324">
    <property type="term" value="F:ferredoxin-NADP+ reductase activity"/>
    <property type="evidence" value="ECO:0007669"/>
    <property type="project" value="UniProtKB-EC"/>
</dbReference>
<dbReference type="GO" id="GO:0034599">
    <property type="term" value="P:cellular response to oxidative stress"/>
    <property type="evidence" value="ECO:0007669"/>
    <property type="project" value="TreeGrafter"/>
</dbReference>
<dbReference type="InterPro" id="IPR039261">
    <property type="entry name" value="FNR_nucleotide-bd"/>
</dbReference>
<dbReference type="Pfam" id="PF00970">
    <property type="entry name" value="FAD_binding_6"/>
    <property type="match status" value="1"/>
</dbReference>
<dbReference type="Gene3D" id="2.40.30.10">
    <property type="entry name" value="Translation factors"/>
    <property type="match status" value="1"/>
</dbReference>
<dbReference type="EMBL" id="PYMJ01000005">
    <property type="protein sequence ID" value="PSU49857.1"/>
    <property type="molecule type" value="Genomic_DNA"/>
</dbReference>
<dbReference type="PANTHER" id="PTHR47878">
    <property type="entry name" value="OXIDOREDUCTASE FAD/NAD(P)-BINDING DOMAIN PROTEIN"/>
    <property type="match status" value="1"/>
</dbReference>
<dbReference type="InterPro" id="IPR017938">
    <property type="entry name" value="Riboflavin_synthase-like_b-brl"/>
</dbReference>
<reference evidence="11 12" key="1">
    <citation type="submission" date="2018-01" db="EMBL/GenBank/DDBJ databases">
        <title>Whole genome sequencing of Histamine producing bacteria.</title>
        <authorList>
            <person name="Butler K."/>
        </authorList>
    </citation>
    <scope>NUCLEOTIDE SEQUENCE [LARGE SCALE GENOMIC DNA]</scope>
    <source>
        <strain evidence="11 12">JCM 12947</strain>
    </source>
</reference>
<evidence type="ECO:0000256" key="8">
    <source>
        <dbReference type="ARBA" id="ARBA00023002"/>
    </source>
</evidence>
<dbReference type="GO" id="GO:0042167">
    <property type="term" value="P:heme catabolic process"/>
    <property type="evidence" value="ECO:0007669"/>
    <property type="project" value="TreeGrafter"/>
</dbReference>
<evidence type="ECO:0000313" key="11">
    <source>
        <dbReference type="EMBL" id="PSU49857.1"/>
    </source>
</evidence>
<evidence type="ECO:0000256" key="1">
    <source>
        <dbReference type="ARBA" id="ARBA00001974"/>
    </source>
</evidence>
<dbReference type="Proteomes" id="UP000240987">
    <property type="component" value="Unassembled WGS sequence"/>
</dbReference>
<dbReference type="SUPFAM" id="SSF52343">
    <property type="entry name" value="Ferredoxin reductase-like, C-terminal NADP-linked domain"/>
    <property type="match status" value="1"/>
</dbReference>
<gene>
    <name evidence="11" type="ORF">C9J12_07005</name>
</gene>
<comment type="caution">
    <text evidence="11">The sequence shown here is derived from an EMBL/GenBank/DDBJ whole genome shotgun (WGS) entry which is preliminary data.</text>
</comment>
<dbReference type="InterPro" id="IPR001433">
    <property type="entry name" value="OxRdtase_FAD/NAD-bd"/>
</dbReference>
<comment type="cofactor">
    <cofactor evidence="1">
        <name>FAD</name>
        <dbReference type="ChEBI" id="CHEBI:57692"/>
    </cofactor>
</comment>
<evidence type="ECO:0000256" key="5">
    <source>
        <dbReference type="ARBA" id="ARBA00022741"/>
    </source>
</evidence>
<evidence type="ECO:0000256" key="2">
    <source>
        <dbReference type="ARBA" id="ARBA00008312"/>
    </source>
</evidence>
<comment type="similarity">
    <text evidence="2">Belongs to the ferredoxin--NADP reductase type 1 family.</text>
</comment>
<dbReference type="RefSeq" id="WP_107242067.1">
    <property type="nucleotide sequence ID" value="NZ_PYMJ01000005.1"/>
</dbReference>
<dbReference type="SUPFAM" id="SSF63380">
    <property type="entry name" value="Riboflavin synthase domain-like"/>
    <property type="match status" value="1"/>
</dbReference>
<accession>A0A2T3JLF5</accession>
<evidence type="ECO:0000256" key="7">
    <source>
        <dbReference type="ARBA" id="ARBA00022857"/>
    </source>
</evidence>
<dbReference type="InterPro" id="IPR008333">
    <property type="entry name" value="Cbr1-like_FAD-bd_dom"/>
</dbReference>
<organism evidence="11 12">
    <name type="scientific">Photobacterium frigidiphilum</name>
    <dbReference type="NCBI Taxonomy" id="264736"/>
    <lineage>
        <taxon>Bacteria</taxon>
        <taxon>Pseudomonadati</taxon>
        <taxon>Pseudomonadota</taxon>
        <taxon>Gammaproteobacteria</taxon>
        <taxon>Vibrionales</taxon>
        <taxon>Vibrionaceae</taxon>
        <taxon>Photobacterium</taxon>
    </lineage>
</organism>
<evidence type="ECO:0000256" key="6">
    <source>
        <dbReference type="ARBA" id="ARBA00022827"/>
    </source>
</evidence>
<dbReference type="InterPro" id="IPR051930">
    <property type="entry name" value="FNR_type-1"/>
</dbReference>
<evidence type="ECO:0000256" key="3">
    <source>
        <dbReference type="ARBA" id="ARBA00013223"/>
    </source>
</evidence>
<keyword evidence="8" id="KW-0560">Oxidoreductase</keyword>
<evidence type="ECO:0000256" key="4">
    <source>
        <dbReference type="ARBA" id="ARBA00022630"/>
    </source>
</evidence>
<dbReference type="Gene3D" id="3.40.50.80">
    <property type="entry name" value="Nucleotide-binding domain of ferredoxin-NADP reductase (FNR) module"/>
    <property type="match status" value="1"/>
</dbReference>
<dbReference type="EC" id="1.18.1.2" evidence="3"/>
<proteinExistence type="inferred from homology"/>
<dbReference type="PROSITE" id="PS51384">
    <property type="entry name" value="FAD_FR"/>
    <property type="match status" value="1"/>
</dbReference>
<feature type="domain" description="FAD-binding FR-type" evidence="10">
    <location>
        <begin position="2"/>
        <end position="101"/>
    </location>
</feature>
<dbReference type="CDD" id="cd06195">
    <property type="entry name" value="FNR1"/>
    <property type="match status" value="1"/>
</dbReference>
<evidence type="ECO:0000256" key="9">
    <source>
        <dbReference type="ARBA" id="ARBA00047776"/>
    </source>
</evidence>
<keyword evidence="5" id="KW-0547">Nucleotide-binding</keyword>
<dbReference type="GO" id="GO:0000166">
    <property type="term" value="F:nucleotide binding"/>
    <property type="evidence" value="ECO:0007669"/>
    <property type="project" value="UniProtKB-KW"/>
</dbReference>
<dbReference type="InterPro" id="IPR017927">
    <property type="entry name" value="FAD-bd_FR_type"/>
</dbReference>
<keyword evidence="6" id="KW-0274">FAD</keyword>
<dbReference type="InterPro" id="IPR033892">
    <property type="entry name" value="FNR_bac"/>
</dbReference>
<evidence type="ECO:0000313" key="12">
    <source>
        <dbReference type="Proteomes" id="UP000240987"/>
    </source>
</evidence>
<dbReference type="AlphaFoldDB" id="A0A2T3JLF5"/>
<keyword evidence="12" id="KW-1185">Reference proteome</keyword>
<evidence type="ECO:0000259" key="10">
    <source>
        <dbReference type="PROSITE" id="PS51384"/>
    </source>
</evidence>
<dbReference type="Pfam" id="PF00175">
    <property type="entry name" value="NAD_binding_1"/>
    <property type="match status" value="1"/>
</dbReference>
<keyword evidence="7" id="KW-0521">NADP</keyword>
<keyword evidence="4" id="KW-0285">Flavoprotein</keyword>
<dbReference type="OrthoDB" id="9784483at2"/>
<comment type="catalytic activity">
    <reaction evidence="9">
        <text>2 reduced [2Fe-2S]-[ferredoxin] + NADP(+) + H(+) = 2 oxidized [2Fe-2S]-[ferredoxin] + NADPH</text>
        <dbReference type="Rhea" id="RHEA:20125"/>
        <dbReference type="Rhea" id="RHEA-COMP:10000"/>
        <dbReference type="Rhea" id="RHEA-COMP:10001"/>
        <dbReference type="ChEBI" id="CHEBI:15378"/>
        <dbReference type="ChEBI" id="CHEBI:33737"/>
        <dbReference type="ChEBI" id="CHEBI:33738"/>
        <dbReference type="ChEBI" id="CHEBI:57783"/>
        <dbReference type="ChEBI" id="CHEBI:58349"/>
        <dbReference type="EC" id="1.18.1.2"/>
    </reaction>
</comment>
<protein>
    <recommendedName>
        <fullName evidence="3">ferredoxin--NADP(+) reductase</fullName>
        <ecNumber evidence="3">1.18.1.2</ecNumber>
    </recommendedName>
</protein>